<keyword evidence="1" id="KW-0472">Membrane</keyword>
<evidence type="ECO:0000256" key="1">
    <source>
        <dbReference type="SAM" id="Phobius"/>
    </source>
</evidence>
<dbReference type="EMBL" id="ABEU02000001">
    <property type="protein sequence ID" value="PNR63457.1"/>
    <property type="molecule type" value="Genomic_DNA"/>
</dbReference>
<keyword evidence="1" id="KW-1133">Transmembrane helix</keyword>
<organism evidence="2">
    <name type="scientific">Physcomitrium patens</name>
    <name type="common">Spreading-leaved earth moss</name>
    <name type="synonym">Physcomitrella patens</name>
    <dbReference type="NCBI Taxonomy" id="3218"/>
    <lineage>
        <taxon>Eukaryota</taxon>
        <taxon>Viridiplantae</taxon>
        <taxon>Streptophyta</taxon>
        <taxon>Embryophyta</taxon>
        <taxon>Bryophyta</taxon>
        <taxon>Bryophytina</taxon>
        <taxon>Bryopsida</taxon>
        <taxon>Funariidae</taxon>
        <taxon>Funariales</taxon>
        <taxon>Funariaceae</taxon>
        <taxon>Physcomitrium</taxon>
    </lineage>
</organism>
<reference evidence="2 4" key="2">
    <citation type="journal article" date="2018" name="Plant J.">
        <title>The Physcomitrella patens chromosome-scale assembly reveals moss genome structure and evolution.</title>
        <authorList>
            <person name="Lang D."/>
            <person name="Ullrich K.K."/>
            <person name="Murat F."/>
            <person name="Fuchs J."/>
            <person name="Jenkins J."/>
            <person name="Haas F.B."/>
            <person name="Piednoel M."/>
            <person name="Gundlach H."/>
            <person name="Van Bel M."/>
            <person name="Meyberg R."/>
            <person name="Vives C."/>
            <person name="Morata J."/>
            <person name="Symeonidi A."/>
            <person name="Hiss M."/>
            <person name="Muchero W."/>
            <person name="Kamisugi Y."/>
            <person name="Saleh O."/>
            <person name="Blanc G."/>
            <person name="Decker E.L."/>
            <person name="van Gessel N."/>
            <person name="Grimwood J."/>
            <person name="Hayes R.D."/>
            <person name="Graham S.W."/>
            <person name="Gunter L.E."/>
            <person name="McDaniel S.F."/>
            <person name="Hoernstein S.N.W."/>
            <person name="Larsson A."/>
            <person name="Li F.W."/>
            <person name="Perroud P.F."/>
            <person name="Phillips J."/>
            <person name="Ranjan P."/>
            <person name="Rokshar D.S."/>
            <person name="Rothfels C.J."/>
            <person name="Schneider L."/>
            <person name="Shu S."/>
            <person name="Stevenson D.W."/>
            <person name="Thummler F."/>
            <person name="Tillich M."/>
            <person name="Villarreal Aguilar J.C."/>
            <person name="Widiez T."/>
            <person name="Wong G.K."/>
            <person name="Wymore A."/>
            <person name="Zhang Y."/>
            <person name="Zimmer A.D."/>
            <person name="Quatrano R.S."/>
            <person name="Mayer K.F.X."/>
            <person name="Goodstein D."/>
            <person name="Casacuberta J.M."/>
            <person name="Vandepoele K."/>
            <person name="Reski R."/>
            <person name="Cuming A.C."/>
            <person name="Tuskan G.A."/>
            <person name="Maumus F."/>
            <person name="Salse J."/>
            <person name="Schmutz J."/>
            <person name="Rensing S.A."/>
        </authorList>
    </citation>
    <scope>NUCLEOTIDE SEQUENCE [LARGE SCALE GENOMIC DNA]</scope>
    <source>
        <strain evidence="3 4">cv. Gransden 2004</strain>
    </source>
</reference>
<gene>
    <name evidence="2" type="ORF">PHYPA_001883</name>
</gene>
<reference evidence="2 4" key="1">
    <citation type="journal article" date="2008" name="Science">
        <title>The Physcomitrella genome reveals evolutionary insights into the conquest of land by plants.</title>
        <authorList>
            <person name="Rensing S."/>
            <person name="Lang D."/>
            <person name="Zimmer A."/>
            <person name="Terry A."/>
            <person name="Salamov A."/>
            <person name="Shapiro H."/>
            <person name="Nishiyama T."/>
            <person name="Perroud P.-F."/>
            <person name="Lindquist E."/>
            <person name="Kamisugi Y."/>
            <person name="Tanahashi T."/>
            <person name="Sakakibara K."/>
            <person name="Fujita T."/>
            <person name="Oishi K."/>
            <person name="Shin-I T."/>
            <person name="Kuroki Y."/>
            <person name="Toyoda A."/>
            <person name="Suzuki Y."/>
            <person name="Hashimoto A."/>
            <person name="Yamaguchi K."/>
            <person name="Sugano A."/>
            <person name="Kohara Y."/>
            <person name="Fujiyama A."/>
            <person name="Anterola A."/>
            <person name="Aoki S."/>
            <person name="Ashton N."/>
            <person name="Barbazuk W.B."/>
            <person name="Barker E."/>
            <person name="Bennetzen J."/>
            <person name="Bezanilla M."/>
            <person name="Blankenship R."/>
            <person name="Cho S.H."/>
            <person name="Dutcher S."/>
            <person name="Estelle M."/>
            <person name="Fawcett J.A."/>
            <person name="Gundlach H."/>
            <person name="Hanada K."/>
            <person name="Heyl A."/>
            <person name="Hicks K.A."/>
            <person name="Hugh J."/>
            <person name="Lohr M."/>
            <person name="Mayer K."/>
            <person name="Melkozernov A."/>
            <person name="Murata T."/>
            <person name="Nelson D."/>
            <person name="Pils B."/>
            <person name="Prigge M."/>
            <person name="Reiss B."/>
            <person name="Renner T."/>
            <person name="Rombauts S."/>
            <person name="Rushton P."/>
            <person name="Sanderfoot A."/>
            <person name="Schween G."/>
            <person name="Shiu S.-H."/>
            <person name="Stueber K."/>
            <person name="Theodoulou F.L."/>
            <person name="Tu H."/>
            <person name="Van de Peer Y."/>
            <person name="Verrier P.J."/>
            <person name="Waters E."/>
            <person name="Wood A."/>
            <person name="Yang L."/>
            <person name="Cove D."/>
            <person name="Cuming A."/>
            <person name="Hasebe M."/>
            <person name="Lucas S."/>
            <person name="Mishler D.B."/>
            <person name="Reski R."/>
            <person name="Grigoriev I."/>
            <person name="Quatrano R.S."/>
            <person name="Boore J.L."/>
        </authorList>
    </citation>
    <scope>NUCLEOTIDE SEQUENCE [LARGE SCALE GENOMIC DNA]</scope>
    <source>
        <strain evidence="3 4">cv. Gransden 2004</strain>
    </source>
</reference>
<feature type="transmembrane region" description="Helical" evidence="1">
    <location>
        <begin position="12"/>
        <end position="30"/>
    </location>
</feature>
<evidence type="ECO:0000313" key="4">
    <source>
        <dbReference type="Proteomes" id="UP000006727"/>
    </source>
</evidence>
<evidence type="ECO:0000313" key="3">
    <source>
        <dbReference type="EnsemblPlants" id="PAC:32971456.CDS.1"/>
    </source>
</evidence>
<dbReference type="EnsemblPlants" id="Pp3c1_40640V3.1">
    <property type="protein sequence ID" value="PAC:32971456.CDS.1"/>
    <property type="gene ID" value="Pp3c1_40640"/>
</dbReference>
<reference evidence="3" key="3">
    <citation type="submission" date="2020-12" db="UniProtKB">
        <authorList>
            <consortium name="EnsemblPlants"/>
        </authorList>
    </citation>
    <scope>IDENTIFICATION</scope>
</reference>
<sequence length="94" mass="10763">MLFRWFRVVQTLSLSLSLSLYIYIYIYILLKQTCEPSTTVTTQFLAALQYVATTRRRSQCSTAKVRVLKLLRPEGTVTSKGSLVGCLNCTKTYR</sequence>
<keyword evidence="1" id="KW-0812">Transmembrane</keyword>
<proteinExistence type="predicted"/>
<dbReference type="Gramene" id="Pp3c1_40640V3.1">
    <property type="protein sequence ID" value="PAC:32971456.CDS.1"/>
    <property type="gene ID" value="Pp3c1_40640"/>
</dbReference>
<accession>A0A2K1LBR0</accession>
<keyword evidence="4" id="KW-1185">Reference proteome</keyword>
<dbReference type="Proteomes" id="UP000006727">
    <property type="component" value="Chromosome 1"/>
</dbReference>
<protein>
    <submittedName>
        <fullName evidence="2 3">Uncharacterized protein</fullName>
    </submittedName>
</protein>
<evidence type="ECO:0000313" key="2">
    <source>
        <dbReference type="EMBL" id="PNR63457.1"/>
    </source>
</evidence>
<dbReference type="InParanoid" id="A0A2K1LBR0"/>
<name>A0A2K1LBR0_PHYPA</name>
<dbReference type="AlphaFoldDB" id="A0A2K1LBR0"/>